<proteinExistence type="inferred from homology"/>
<dbReference type="Proteomes" id="UP000535937">
    <property type="component" value="Unassembled WGS sequence"/>
</dbReference>
<organism evidence="2 3">
    <name type="scientific">Microbulbifer rhizosphaerae</name>
    <dbReference type="NCBI Taxonomy" id="1562603"/>
    <lineage>
        <taxon>Bacteria</taxon>
        <taxon>Pseudomonadati</taxon>
        <taxon>Pseudomonadota</taxon>
        <taxon>Gammaproteobacteria</taxon>
        <taxon>Cellvibrionales</taxon>
        <taxon>Microbulbiferaceae</taxon>
        <taxon>Microbulbifer</taxon>
    </lineage>
</organism>
<accession>A0A7W4WGX3</accession>
<evidence type="ECO:0000256" key="1">
    <source>
        <dbReference type="ARBA" id="ARBA00009677"/>
    </source>
</evidence>
<reference evidence="2 3" key="1">
    <citation type="submission" date="2020-08" db="EMBL/GenBank/DDBJ databases">
        <title>Genomic Encyclopedia of Type Strains, Phase III (KMG-III): the genomes of soil and plant-associated and newly described type strains.</title>
        <authorList>
            <person name="Whitman W."/>
        </authorList>
    </citation>
    <scope>NUCLEOTIDE SEQUENCE [LARGE SCALE GENOMIC DNA]</scope>
    <source>
        <strain evidence="2 3">CECT 8799</strain>
    </source>
</reference>
<keyword evidence="3" id="KW-1185">Reference proteome</keyword>
<dbReference type="EMBL" id="JACHWZ010000032">
    <property type="protein sequence ID" value="MBB3063488.1"/>
    <property type="molecule type" value="Genomic_DNA"/>
</dbReference>
<keyword evidence="2" id="KW-0966">Cell projection</keyword>
<dbReference type="AlphaFoldDB" id="A0A7W4WGX3"/>
<name>A0A7W4WGX3_9GAMM</name>
<evidence type="ECO:0000313" key="2">
    <source>
        <dbReference type="EMBL" id="MBB3063488.1"/>
    </source>
</evidence>
<gene>
    <name evidence="2" type="ORF">FHS09_004346</name>
</gene>
<comment type="caution">
    <text evidence="2">The sequence shown here is derived from an EMBL/GenBank/DDBJ whole genome shotgun (WGS) entry which is preliminary data.</text>
</comment>
<protein>
    <submittedName>
        <fullName evidence="2">Flagellar basal-body rod protein FlgB</fullName>
    </submittedName>
</protein>
<sequence length="126" mass="14075">MIEILGSLTNDLLGKALDRASVENRLIATNVANIDTEGYQPVTTKFGEIYEQLVSAISSENYARLNELEQKWSPADDINFHPSKDKVRLEEEMVKLAKNTLHFQSLLTAKSQLSGIVKVAVKEGRE</sequence>
<keyword evidence="2" id="KW-0969">Cilium</keyword>
<comment type="similarity">
    <text evidence="1">Belongs to the flagella basal body rod proteins family.</text>
</comment>
<dbReference type="InterPro" id="IPR019776">
    <property type="entry name" value="Flagellar_basal_body_rod_CS"/>
</dbReference>
<dbReference type="RefSeq" id="WP_183463714.1">
    <property type="nucleotide sequence ID" value="NZ_JACHWZ010000032.1"/>
</dbReference>
<dbReference type="PROSITE" id="PS00588">
    <property type="entry name" value="FLAGELLA_BB_ROD"/>
    <property type="match status" value="1"/>
</dbReference>
<evidence type="ECO:0000313" key="3">
    <source>
        <dbReference type="Proteomes" id="UP000535937"/>
    </source>
</evidence>
<keyword evidence="2" id="KW-0282">Flagellum</keyword>